<dbReference type="InterPro" id="IPR041588">
    <property type="entry name" value="Integrase_H2C2"/>
</dbReference>
<evidence type="ECO:0000259" key="1">
    <source>
        <dbReference type="Pfam" id="PF17921"/>
    </source>
</evidence>
<comment type="caution">
    <text evidence="2">The sequence shown here is derived from an EMBL/GenBank/DDBJ whole genome shotgun (WGS) entry which is preliminary data.</text>
</comment>
<reference evidence="2" key="1">
    <citation type="submission" date="2020-04" db="EMBL/GenBank/DDBJ databases">
        <authorList>
            <person name="Alioto T."/>
            <person name="Alioto T."/>
            <person name="Gomez Garrido J."/>
        </authorList>
    </citation>
    <scope>NUCLEOTIDE SEQUENCE</scope>
    <source>
        <strain evidence="2">A484AB</strain>
    </source>
</reference>
<gene>
    <name evidence="2" type="ORF">PACLA_8A058606</name>
</gene>
<evidence type="ECO:0000313" key="3">
    <source>
        <dbReference type="Proteomes" id="UP001152795"/>
    </source>
</evidence>
<dbReference type="Pfam" id="PF17921">
    <property type="entry name" value="Integrase_H2C2"/>
    <property type="match status" value="1"/>
</dbReference>
<evidence type="ECO:0000313" key="2">
    <source>
        <dbReference type="EMBL" id="CAB4019493.1"/>
    </source>
</evidence>
<dbReference type="PANTHER" id="PTHR37984:SF11">
    <property type="entry name" value="INTEGRASE CATALYTIC DOMAIN-CONTAINING PROTEIN"/>
    <property type="match status" value="1"/>
</dbReference>
<dbReference type="InterPro" id="IPR050951">
    <property type="entry name" value="Retrovirus_Pol_polyprotein"/>
</dbReference>
<dbReference type="Proteomes" id="UP001152795">
    <property type="component" value="Unassembled WGS sequence"/>
</dbReference>
<dbReference type="EMBL" id="CACRXK020010488">
    <property type="protein sequence ID" value="CAB4019493.1"/>
    <property type="molecule type" value="Genomic_DNA"/>
</dbReference>
<dbReference type="Gene3D" id="1.10.340.70">
    <property type="match status" value="1"/>
</dbReference>
<organism evidence="2 3">
    <name type="scientific">Paramuricea clavata</name>
    <name type="common">Red gorgonian</name>
    <name type="synonym">Violescent sea-whip</name>
    <dbReference type="NCBI Taxonomy" id="317549"/>
    <lineage>
        <taxon>Eukaryota</taxon>
        <taxon>Metazoa</taxon>
        <taxon>Cnidaria</taxon>
        <taxon>Anthozoa</taxon>
        <taxon>Octocorallia</taxon>
        <taxon>Malacalcyonacea</taxon>
        <taxon>Plexauridae</taxon>
        <taxon>Paramuricea</taxon>
    </lineage>
</organism>
<dbReference type="PANTHER" id="PTHR37984">
    <property type="entry name" value="PROTEIN CBG26694"/>
    <property type="match status" value="1"/>
</dbReference>
<feature type="non-terminal residue" evidence="2">
    <location>
        <position position="70"/>
    </location>
</feature>
<dbReference type="AlphaFoldDB" id="A0A6S7IPK6"/>
<feature type="domain" description="Integrase zinc-binding" evidence="1">
    <location>
        <begin position="3"/>
        <end position="32"/>
    </location>
</feature>
<keyword evidence="3" id="KW-1185">Reference proteome</keyword>
<dbReference type="OrthoDB" id="5976044at2759"/>
<sequence>MKPRLRSKVWWPGIDRQAEKVCRECFGCQLTSNPTKHEPMARIELPNALWEHLVCDLLGPLPSGDYIFVV</sequence>
<protein>
    <recommendedName>
        <fullName evidence="1">Integrase zinc-binding domain-containing protein</fullName>
    </recommendedName>
</protein>
<accession>A0A6S7IPK6</accession>
<name>A0A6S7IPK6_PARCT</name>
<proteinExistence type="predicted"/>